<accession>A0A011WQD8</accession>
<protein>
    <recommendedName>
        <fullName evidence="1">BF1531-like N-terminal domain-containing protein</fullName>
    </recommendedName>
</protein>
<dbReference type="NCBIfam" id="TIGR01681">
    <property type="entry name" value="HAD-SF-IIIC"/>
    <property type="match status" value="1"/>
</dbReference>
<dbReference type="PATRIC" id="fig|1341156.4.peg.856"/>
<keyword evidence="3" id="KW-1185">Reference proteome</keyword>
<comment type="caution">
    <text evidence="2">The sequence shown here is derived from an EMBL/GenBank/DDBJ whole genome shotgun (WGS) entry which is preliminary data.</text>
</comment>
<evidence type="ECO:0000313" key="2">
    <source>
        <dbReference type="EMBL" id="EXM39235.1"/>
    </source>
</evidence>
<evidence type="ECO:0000259" key="1">
    <source>
        <dbReference type="Pfam" id="PF21211"/>
    </source>
</evidence>
<dbReference type="InterPro" id="IPR010033">
    <property type="entry name" value="HAD_SF_ppase_IIIC"/>
</dbReference>
<feature type="domain" description="BF1531-like N-terminal" evidence="1">
    <location>
        <begin position="35"/>
        <end position="229"/>
    </location>
</feature>
<dbReference type="InterPro" id="IPR010037">
    <property type="entry name" value="FkbH_domain"/>
</dbReference>
<gene>
    <name evidence="2" type="ORF">RASY3_04460</name>
</gene>
<dbReference type="SUPFAM" id="SSF56784">
    <property type="entry name" value="HAD-like"/>
    <property type="match status" value="1"/>
</dbReference>
<evidence type="ECO:0000313" key="3">
    <source>
        <dbReference type="Proteomes" id="UP000021369"/>
    </source>
</evidence>
<dbReference type="RefSeq" id="WP_037285585.1">
    <property type="nucleotide sequence ID" value="NZ_JEOB01000002.1"/>
</dbReference>
<dbReference type="Gene3D" id="3.40.50.1000">
    <property type="entry name" value="HAD superfamily/HAD-like"/>
    <property type="match status" value="1"/>
</dbReference>
<organism evidence="2 3">
    <name type="scientific">Ruminococcus albus SY3</name>
    <dbReference type="NCBI Taxonomy" id="1341156"/>
    <lineage>
        <taxon>Bacteria</taxon>
        <taxon>Bacillati</taxon>
        <taxon>Bacillota</taxon>
        <taxon>Clostridia</taxon>
        <taxon>Eubacteriales</taxon>
        <taxon>Oscillospiraceae</taxon>
        <taxon>Ruminococcus</taxon>
    </lineage>
</organism>
<dbReference type="NCBIfam" id="TIGR01686">
    <property type="entry name" value="FkbH"/>
    <property type="match status" value="1"/>
</dbReference>
<dbReference type="InterPro" id="IPR036412">
    <property type="entry name" value="HAD-like_sf"/>
</dbReference>
<dbReference type="Pfam" id="PF21211">
    <property type="entry name" value="FkbH_N"/>
    <property type="match status" value="1"/>
</dbReference>
<dbReference type="OrthoDB" id="323926at2"/>
<dbReference type="EMBL" id="JEOB01000002">
    <property type="protein sequence ID" value="EXM39235.1"/>
    <property type="molecule type" value="Genomic_DNA"/>
</dbReference>
<name>A0A011WQD8_RUMAL</name>
<dbReference type="Gene3D" id="3.40.50.1110">
    <property type="entry name" value="SGNH hydrolase"/>
    <property type="match status" value="1"/>
</dbReference>
<dbReference type="Proteomes" id="UP000021369">
    <property type="component" value="Unassembled WGS sequence"/>
</dbReference>
<proteinExistence type="predicted"/>
<dbReference type="InterPro" id="IPR049369">
    <property type="entry name" value="BF1531-like_N"/>
</dbReference>
<sequence length="594" mass="67236">MKELEYPFDSGYIMKKKKSLKRRLTEEVTPVLTKRIAVLGGSTTSDIVSVLELFLLNYGIKAEFYECEYAQYRQEALFPSEELLAFKPEIVFLHTGLRNLTFKPTPKMSEADIAEGLENEIAGYKQMWESLKSNFGCAVVQNNFELPSFRLLGNSDGSDKRGLVNYVTRLNIRLAEEINAASGVYLNDINYLSAVCGLDVWSDPQYWYLYKYSLNIRFIPDLCFEAAKVIKAICGRNKKVLALDLDNTLWGGIVGDDGAENLTIGQETAEAMAYYQWQEYVRSLKDIGVLLTVCSKNEEENAIAGLEHPEGALRPSDFTLIKANWEPKSENLINTAKELDILPDAIVLADDNPAERAIVRGSGFAAPDMDNVADYIRNIDRSGFFEVVSLSADDLKRTEMYAANMQRKQEQSKFADYDDYLRSLEMFAEIAPFKPMYVQRLAQLAGKSNQFNVTTRRYTVTEMEERMNSDEYITLYGKLVDKYGDNGVVSEVIGKVNGNKLDLELWLMSCRVLKRGMEYAMLDELVKASKEKGIAEIYGYYYPTAKNKMVAELFGELGFEKQSSDDDGNTVWKLEVSAHSESKNTAINVNTEEQ</sequence>
<dbReference type="AlphaFoldDB" id="A0A011WQD8"/>
<dbReference type="InterPro" id="IPR023214">
    <property type="entry name" value="HAD_sf"/>
</dbReference>
<dbReference type="InterPro" id="IPR036514">
    <property type="entry name" value="SGNH_hydro_sf"/>
</dbReference>
<reference evidence="2 3" key="1">
    <citation type="submission" date="2013-06" db="EMBL/GenBank/DDBJ databases">
        <title>Rumen cellulosomics: divergent fiber-degrading strategies revealed by comparative genome-wide analysis of six Ruminococcal strains.</title>
        <authorList>
            <person name="Dassa B."/>
            <person name="Borovok I."/>
            <person name="Lamed R."/>
            <person name="Flint H."/>
            <person name="Yeoman C.J."/>
            <person name="White B."/>
            <person name="Bayer E.A."/>
        </authorList>
    </citation>
    <scope>NUCLEOTIDE SEQUENCE [LARGE SCALE GENOMIC DNA]</scope>
    <source>
        <strain evidence="2 3">SY3</strain>
    </source>
</reference>